<name>A0ABR4HUK9_9EURO</name>
<keyword evidence="1" id="KW-0812">Transmembrane</keyword>
<dbReference type="PANTHER" id="PTHR34144">
    <property type="entry name" value="CHROMOSOME 8, WHOLE GENOME SHOTGUN SEQUENCE"/>
    <property type="match status" value="1"/>
</dbReference>
<accession>A0ABR4HUK9</accession>
<evidence type="ECO:0000313" key="2">
    <source>
        <dbReference type="EMBL" id="KAL2819169.1"/>
    </source>
</evidence>
<feature type="transmembrane region" description="Helical" evidence="1">
    <location>
        <begin position="84"/>
        <end position="105"/>
    </location>
</feature>
<protein>
    <submittedName>
        <fullName evidence="2">Cryptococcal mannosyltransferase 1-domain-containing protein</fullName>
    </submittedName>
</protein>
<reference evidence="2 3" key="1">
    <citation type="submission" date="2024-07" db="EMBL/GenBank/DDBJ databases">
        <title>Section-level genome sequencing and comparative genomics of Aspergillus sections Usti and Cavernicolus.</title>
        <authorList>
            <consortium name="Lawrence Berkeley National Laboratory"/>
            <person name="Nybo J.L."/>
            <person name="Vesth T.C."/>
            <person name="Theobald S."/>
            <person name="Frisvad J.C."/>
            <person name="Larsen T.O."/>
            <person name="Kjaerboelling I."/>
            <person name="Rothschild-Mancinelli K."/>
            <person name="Lyhne E.K."/>
            <person name="Kogle M.E."/>
            <person name="Barry K."/>
            <person name="Clum A."/>
            <person name="Na H."/>
            <person name="Ledsgaard L."/>
            <person name="Lin J."/>
            <person name="Lipzen A."/>
            <person name="Kuo A."/>
            <person name="Riley R."/>
            <person name="Mondo S."/>
            <person name="Labutti K."/>
            <person name="Haridas S."/>
            <person name="Pangalinan J."/>
            <person name="Salamov A.A."/>
            <person name="Simmons B.A."/>
            <person name="Magnuson J.K."/>
            <person name="Chen J."/>
            <person name="Drula E."/>
            <person name="Henrissat B."/>
            <person name="Wiebenga A."/>
            <person name="Lubbers R.J."/>
            <person name="Gomes A.C."/>
            <person name="Makela M.R."/>
            <person name="Stajich J."/>
            <person name="Grigoriev I.V."/>
            <person name="Mortensen U.H."/>
            <person name="De Vries R.P."/>
            <person name="Baker S.E."/>
            <person name="Andersen M.R."/>
        </authorList>
    </citation>
    <scope>NUCLEOTIDE SEQUENCE [LARGE SCALE GENOMIC DNA]</scope>
    <source>
        <strain evidence="2 3">CBS 588.65</strain>
    </source>
</reference>
<gene>
    <name evidence="2" type="ORF">BJX63DRAFT_439321</name>
</gene>
<sequence>MSGNTLLSNLNSPDTRPSLEFQDSFEYYRPEAPTGERSMLFELLPRICFLPRNLARRYHRGRYYSPLIPNLRLSRHFGRFRLRILYYIFILLLIVLLLVLASSVFCPSYTTLPSHYESLRNAVTESDLPGRGNPYGEKIFIAAALYDPTGDLAQGHWGSNILHLIHLLGEDNVFLSIYENDSGDAGKTALQALDQQVKCNSSIVYEDHLDLLQLPHVTTPSGDERVKRIVYLAEARNRAVRPLDKPAVKFDRLLFLNDVVFDPLDALQLLFSTNQDPENDHKPRYRAACAVDFINPFKFYDTYATRDLEGYSMGLPFFPWFSDSGSGHSRKSVLAGNDAVPVRSCWGGMVAFDAQFFQLDQTAAHRVEIADPRGLPARFRALQDVDLFWDASECCLIHADIQAPRPDHHDDATKFPETGIYINPFVRVAYDTRTLSWLWTTRRFEKLFSIIHNIGNHLVGLPWFNPRREEVPGQRVQDTIYVSGVDDSKAGSIRPVERITRHDGFCGRKGLQVIVPREVGEKGWKTIPMPVRDVNLL</sequence>
<dbReference type="InterPro" id="IPR021047">
    <property type="entry name" value="Mannosyltransferase_CMT1"/>
</dbReference>
<keyword evidence="1" id="KW-1133">Transmembrane helix</keyword>
<dbReference type="PANTHER" id="PTHR34144:SF8">
    <property type="entry name" value="GLYCOSYLTRANSFERASE FAMILY 69 PROTEIN"/>
    <property type="match status" value="1"/>
</dbReference>
<keyword evidence="2" id="KW-0328">Glycosyltransferase</keyword>
<comment type="caution">
    <text evidence="2">The sequence shown here is derived from an EMBL/GenBank/DDBJ whole genome shotgun (WGS) entry which is preliminary data.</text>
</comment>
<keyword evidence="3" id="KW-1185">Reference proteome</keyword>
<keyword evidence="1" id="KW-0472">Membrane</keyword>
<dbReference type="Proteomes" id="UP001610334">
    <property type="component" value="Unassembled WGS sequence"/>
</dbReference>
<evidence type="ECO:0000313" key="3">
    <source>
        <dbReference type="Proteomes" id="UP001610334"/>
    </source>
</evidence>
<dbReference type="GO" id="GO:0016757">
    <property type="term" value="F:glycosyltransferase activity"/>
    <property type="evidence" value="ECO:0007669"/>
    <property type="project" value="UniProtKB-KW"/>
</dbReference>
<dbReference type="Pfam" id="PF11735">
    <property type="entry name" value="CAP59_mtransfer"/>
    <property type="match status" value="1"/>
</dbReference>
<keyword evidence="2" id="KW-0808">Transferase</keyword>
<organism evidence="2 3">
    <name type="scientific">Aspergillus granulosus</name>
    <dbReference type="NCBI Taxonomy" id="176169"/>
    <lineage>
        <taxon>Eukaryota</taxon>
        <taxon>Fungi</taxon>
        <taxon>Dikarya</taxon>
        <taxon>Ascomycota</taxon>
        <taxon>Pezizomycotina</taxon>
        <taxon>Eurotiomycetes</taxon>
        <taxon>Eurotiomycetidae</taxon>
        <taxon>Eurotiales</taxon>
        <taxon>Aspergillaceae</taxon>
        <taxon>Aspergillus</taxon>
        <taxon>Aspergillus subgen. Nidulantes</taxon>
    </lineage>
</organism>
<dbReference type="EMBL" id="JBFXLT010000011">
    <property type="protein sequence ID" value="KAL2819169.1"/>
    <property type="molecule type" value="Genomic_DNA"/>
</dbReference>
<evidence type="ECO:0000256" key="1">
    <source>
        <dbReference type="SAM" id="Phobius"/>
    </source>
</evidence>
<proteinExistence type="predicted"/>